<dbReference type="InterPro" id="IPR003018">
    <property type="entry name" value="GAF"/>
</dbReference>
<dbReference type="EMBL" id="BMEG01000010">
    <property type="protein sequence ID" value="GGD88167.1"/>
    <property type="molecule type" value="Genomic_DNA"/>
</dbReference>
<dbReference type="AlphaFoldDB" id="A0A069P2T5"/>
<dbReference type="Proteomes" id="UP000597138">
    <property type="component" value="Unassembled WGS sequence"/>
</dbReference>
<gene>
    <name evidence="3" type="ORF">BG57_32055</name>
    <name evidence="2" type="ORF">GCM10010985_48380</name>
</gene>
<evidence type="ECO:0000313" key="5">
    <source>
        <dbReference type="Proteomes" id="UP000597138"/>
    </source>
</evidence>
<evidence type="ECO:0000313" key="4">
    <source>
        <dbReference type="Proteomes" id="UP000027439"/>
    </source>
</evidence>
<organism evidence="3 4">
    <name type="scientific">Caballeronia grimmiae</name>
    <dbReference type="NCBI Taxonomy" id="1071679"/>
    <lineage>
        <taxon>Bacteria</taxon>
        <taxon>Pseudomonadati</taxon>
        <taxon>Pseudomonadota</taxon>
        <taxon>Betaproteobacteria</taxon>
        <taxon>Burkholderiales</taxon>
        <taxon>Burkholderiaceae</taxon>
        <taxon>Caballeronia</taxon>
    </lineage>
</organism>
<dbReference type="eggNOG" id="COG2203">
    <property type="taxonomic scope" value="Bacteria"/>
</dbReference>
<dbReference type="SUPFAM" id="SSF55781">
    <property type="entry name" value="GAF domain-like"/>
    <property type="match status" value="1"/>
</dbReference>
<reference evidence="5" key="3">
    <citation type="journal article" date="2019" name="Int. J. Syst. Evol. Microbiol.">
        <title>The Global Catalogue of Microorganisms (GCM) 10K type strain sequencing project: providing services to taxonomists for standard genome sequencing and annotation.</title>
        <authorList>
            <consortium name="The Broad Institute Genomics Platform"/>
            <consortium name="The Broad Institute Genome Sequencing Center for Infectious Disease"/>
            <person name="Wu L."/>
            <person name="Ma J."/>
        </authorList>
    </citation>
    <scope>NUCLEOTIDE SEQUENCE [LARGE SCALE GENOMIC DNA]</scope>
    <source>
        <strain evidence="5">CGMCC 1.11013</strain>
    </source>
</reference>
<dbReference type="SMART" id="SM00065">
    <property type="entry name" value="GAF"/>
    <property type="match status" value="1"/>
</dbReference>
<dbReference type="InterPro" id="IPR029016">
    <property type="entry name" value="GAF-like_dom_sf"/>
</dbReference>
<proteinExistence type="predicted"/>
<dbReference type="Proteomes" id="UP000027439">
    <property type="component" value="Unassembled WGS sequence"/>
</dbReference>
<accession>A0A069P2T5</accession>
<evidence type="ECO:0000313" key="2">
    <source>
        <dbReference type="EMBL" id="GGD88167.1"/>
    </source>
</evidence>
<dbReference type="OrthoDB" id="5571399at2"/>
<name>A0A069P2T5_9BURK</name>
<keyword evidence="5" id="KW-1185">Reference proteome</keyword>
<reference evidence="3 4" key="2">
    <citation type="submission" date="2014-03" db="EMBL/GenBank/DDBJ databases">
        <title>Draft Genome Sequences of Four Burkholderia Strains.</title>
        <authorList>
            <person name="Liu X.Y."/>
            <person name="Li C.X."/>
            <person name="Xu J.H."/>
        </authorList>
    </citation>
    <scope>NUCLEOTIDE SEQUENCE [LARGE SCALE GENOMIC DNA]</scope>
    <source>
        <strain evidence="3 4">R27</strain>
    </source>
</reference>
<dbReference type="RefSeq" id="WP_052005751.1">
    <property type="nucleotide sequence ID" value="NZ_BMEG01000010.1"/>
</dbReference>
<dbReference type="Gene3D" id="3.30.450.40">
    <property type="match status" value="1"/>
</dbReference>
<dbReference type="PANTHER" id="PTHR43102:SF2">
    <property type="entry name" value="GAF DOMAIN-CONTAINING PROTEIN"/>
    <property type="match status" value="1"/>
</dbReference>
<reference evidence="2" key="1">
    <citation type="journal article" date="2014" name="Int. J. Syst. Evol. Microbiol.">
        <title>Complete genome of a new Firmicutes species belonging to the dominant human colonic microbiota ('Ruminococcus bicirculans') reveals two chromosomes and a selective capacity to utilize plant glucans.</title>
        <authorList>
            <consortium name="NISC Comparative Sequencing Program"/>
            <person name="Wegmann U."/>
            <person name="Louis P."/>
            <person name="Goesmann A."/>
            <person name="Henrissat B."/>
            <person name="Duncan S.H."/>
            <person name="Flint H.J."/>
        </authorList>
    </citation>
    <scope>NUCLEOTIDE SEQUENCE</scope>
    <source>
        <strain evidence="2">CGMCC 1.11013</strain>
    </source>
</reference>
<reference evidence="2" key="4">
    <citation type="submission" date="2024-05" db="EMBL/GenBank/DDBJ databases">
        <authorList>
            <person name="Sun Q."/>
            <person name="Zhou Y."/>
        </authorList>
    </citation>
    <scope>NUCLEOTIDE SEQUENCE</scope>
    <source>
        <strain evidence="2">CGMCC 1.11013</strain>
    </source>
</reference>
<dbReference type="PANTHER" id="PTHR43102">
    <property type="entry name" value="SLR1143 PROTEIN"/>
    <property type="match status" value="1"/>
</dbReference>
<dbReference type="Pfam" id="PF01590">
    <property type="entry name" value="GAF"/>
    <property type="match status" value="1"/>
</dbReference>
<evidence type="ECO:0000313" key="3">
    <source>
        <dbReference type="EMBL" id="KDR35000.1"/>
    </source>
</evidence>
<comment type="caution">
    <text evidence="3">The sequence shown here is derived from an EMBL/GenBank/DDBJ whole genome shotgun (WGS) entry which is preliminary data.</text>
</comment>
<dbReference type="EMBL" id="JFHE01000009">
    <property type="protein sequence ID" value="KDR35000.1"/>
    <property type="molecule type" value="Genomic_DNA"/>
</dbReference>
<evidence type="ECO:0000259" key="1">
    <source>
        <dbReference type="SMART" id="SM00065"/>
    </source>
</evidence>
<sequence length="171" mass="19095">MAEFPVLYNEEDRLRAVEQCGLLDTPDDPRFDRITRLAAYLTDAPIALVSLVATHRQWFKSRHGLATTETPRDMAFCNFALVEPTIFVVEDATQDERFRANPLVTGGPGIRFYAGMALTGLGGHRLGTLCVIDTIPRRLEPVQRRLFGDLAACASDVLRMVELELSSTTRQ</sequence>
<feature type="domain" description="GAF" evidence="1">
    <location>
        <begin position="26"/>
        <end position="168"/>
    </location>
</feature>
<dbReference type="STRING" id="1071679.BG57_32055"/>
<protein>
    <submittedName>
        <fullName evidence="3">Diguanylate cyclase</fullName>
    </submittedName>
</protein>